<dbReference type="PANTHER" id="PTHR43057">
    <property type="entry name" value="ARSENITE EFFLUX TRANSPORTER"/>
    <property type="match status" value="1"/>
</dbReference>
<evidence type="ECO:0000313" key="3">
    <source>
        <dbReference type="EMBL" id="MDJ1372494.1"/>
    </source>
</evidence>
<dbReference type="InterPro" id="IPR038770">
    <property type="entry name" value="Na+/solute_symporter_sf"/>
</dbReference>
<keyword evidence="1" id="KW-0813">Transport</keyword>
<proteinExistence type="predicted"/>
<evidence type="ECO:0000256" key="2">
    <source>
        <dbReference type="SAM" id="Phobius"/>
    </source>
</evidence>
<evidence type="ECO:0000313" key="4">
    <source>
        <dbReference type="Proteomes" id="UP001170379"/>
    </source>
</evidence>
<gene>
    <name evidence="3" type="ORF">C7K25_14170</name>
</gene>
<comment type="caution">
    <text evidence="3">The sequence shown here is derived from an EMBL/GenBank/DDBJ whole genome shotgun (WGS) entry which is preliminary data.</text>
</comment>
<protein>
    <recommendedName>
        <fullName evidence="5">Arsenic resistance protein</fullName>
    </recommendedName>
</protein>
<dbReference type="Gene3D" id="1.20.1530.20">
    <property type="match status" value="1"/>
</dbReference>
<feature type="transmembrane region" description="Helical" evidence="2">
    <location>
        <begin position="192"/>
        <end position="210"/>
    </location>
</feature>
<dbReference type="EMBL" id="PXVD01000028">
    <property type="protein sequence ID" value="MDJ1372494.1"/>
    <property type="molecule type" value="Genomic_DNA"/>
</dbReference>
<keyword evidence="2" id="KW-0472">Membrane</keyword>
<feature type="transmembrane region" description="Helical" evidence="2">
    <location>
        <begin position="51"/>
        <end position="67"/>
    </location>
</feature>
<sequence>MRVLRRVVGVLSAPRPALVTGLFLVAIAVGTLTGWASPAAGEALGDLVDPLILVLVGAIFFTLRFDGWRALRSAPRTVAVVLRLLLRSLPQELRSRVLDAVDAAVPYLIAALIVYLFAANSRAIWSHPGDFGWVLLAVFVFFVATYALGEAVARLFRLEHGAHALLTMTTSARNAPLMLALTTAAFPEQPLVAAAIVLGMLIEFPHLTVLTQVFRRRDRAATSEKPAPVLLKT</sequence>
<keyword evidence="2" id="KW-0812">Transmembrane</keyword>
<dbReference type="Proteomes" id="UP001170379">
    <property type="component" value="Unassembled WGS sequence"/>
</dbReference>
<accession>A0ABT7CCI6</accession>
<reference evidence="3" key="2">
    <citation type="journal article" date="2022" name="Sci. Rep.">
        <title>In silico prediction of the enzymes involved in the degradation of the herbicide molinate by Gulosibacter molinativorax ON4T.</title>
        <authorList>
            <person name="Lopes A.R."/>
            <person name="Bunin E."/>
            <person name="Viana A.T."/>
            <person name="Froufe H."/>
            <person name="Munoz-Merida A."/>
            <person name="Pinho D."/>
            <person name="Figueiredo J."/>
            <person name="Barroso C."/>
            <person name="Vaz-Moreira I."/>
            <person name="Bellanger X."/>
            <person name="Egas C."/>
            <person name="Nunes O.C."/>
        </authorList>
    </citation>
    <scope>NUCLEOTIDE SEQUENCE</scope>
    <source>
        <strain evidence="3">ON4</strain>
    </source>
</reference>
<dbReference type="InterPro" id="IPR004706">
    <property type="entry name" value="Arsenical-R_Acr3"/>
</dbReference>
<feature type="transmembrane region" description="Helical" evidence="2">
    <location>
        <begin position="97"/>
        <end position="119"/>
    </location>
</feature>
<keyword evidence="2" id="KW-1133">Transmembrane helix</keyword>
<dbReference type="PANTHER" id="PTHR43057:SF1">
    <property type="entry name" value="ARSENICAL-RESISTANCE PROTEIN 3"/>
    <property type="match status" value="1"/>
</dbReference>
<evidence type="ECO:0008006" key="5">
    <source>
        <dbReference type="Google" id="ProtNLM"/>
    </source>
</evidence>
<keyword evidence="4" id="KW-1185">Reference proteome</keyword>
<organism evidence="3 4">
    <name type="scientific">Gulosibacter molinativorax</name>
    <dbReference type="NCBI Taxonomy" id="256821"/>
    <lineage>
        <taxon>Bacteria</taxon>
        <taxon>Bacillati</taxon>
        <taxon>Actinomycetota</taxon>
        <taxon>Actinomycetes</taxon>
        <taxon>Micrococcales</taxon>
        <taxon>Microbacteriaceae</taxon>
        <taxon>Gulosibacter</taxon>
    </lineage>
</organism>
<feature type="transmembrane region" description="Helical" evidence="2">
    <location>
        <begin position="131"/>
        <end position="153"/>
    </location>
</feature>
<name>A0ABT7CCI6_9MICO</name>
<evidence type="ECO:0000256" key="1">
    <source>
        <dbReference type="ARBA" id="ARBA00022448"/>
    </source>
</evidence>
<feature type="transmembrane region" description="Helical" evidence="2">
    <location>
        <begin position="165"/>
        <end position="186"/>
    </location>
</feature>
<reference evidence="3" key="1">
    <citation type="submission" date="2018-03" db="EMBL/GenBank/DDBJ databases">
        <authorList>
            <person name="Nunes O.C."/>
            <person name="Lopes A.R."/>
            <person name="Froufe H."/>
            <person name="Munoz-Merida A."/>
            <person name="Barroso C."/>
            <person name="Egas C."/>
        </authorList>
    </citation>
    <scope>NUCLEOTIDE SEQUENCE</scope>
    <source>
        <strain evidence="3">ON4</strain>
    </source>
</reference>